<dbReference type="RefSeq" id="WP_100988134.1">
    <property type="nucleotide sequence ID" value="NZ_CP025096.1"/>
</dbReference>
<protein>
    <submittedName>
        <fullName evidence="2">Uncharacterized protein</fullName>
    </submittedName>
</protein>
<feature type="transmembrane region" description="Helical" evidence="1">
    <location>
        <begin position="129"/>
        <end position="149"/>
    </location>
</feature>
<dbReference type="EMBL" id="CP025096">
    <property type="protein sequence ID" value="AUD02417.1"/>
    <property type="molecule type" value="Genomic_DNA"/>
</dbReference>
<feature type="transmembrane region" description="Helical" evidence="1">
    <location>
        <begin position="155"/>
        <end position="173"/>
    </location>
</feature>
<organism evidence="2 3">
    <name type="scientific">Spirosoma pollinicola</name>
    <dbReference type="NCBI Taxonomy" id="2057025"/>
    <lineage>
        <taxon>Bacteria</taxon>
        <taxon>Pseudomonadati</taxon>
        <taxon>Bacteroidota</taxon>
        <taxon>Cytophagia</taxon>
        <taxon>Cytophagales</taxon>
        <taxon>Cytophagaceae</taxon>
        <taxon>Spirosoma</taxon>
    </lineage>
</organism>
<evidence type="ECO:0000313" key="3">
    <source>
        <dbReference type="Proteomes" id="UP000232883"/>
    </source>
</evidence>
<dbReference type="AlphaFoldDB" id="A0A2K8YXP8"/>
<reference evidence="2 3" key="1">
    <citation type="submission" date="2017-11" db="EMBL/GenBank/DDBJ databases">
        <title>Taxonomic description and genome sequences of Spirosoma HA7 sp. nov., isolated from pollen microhabitat of Corylus avellana.</title>
        <authorList>
            <person name="Ambika Manirajan B."/>
            <person name="Suarez C."/>
            <person name="Ratering S."/>
            <person name="Geissler-Plaum R."/>
            <person name="Cardinale M."/>
            <person name="Sylvia S."/>
        </authorList>
    </citation>
    <scope>NUCLEOTIDE SEQUENCE [LARGE SCALE GENOMIC DNA]</scope>
    <source>
        <strain evidence="2 3">HA7</strain>
    </source>
</reference>
<keyword evidence="1" id="KW-0812">Transmembrane</keyword>
<name>A0A2K8YXP8_9BACT</name>
<keyword evidence="1" id="KW-0472">Membrane</keyword>
<sequence>MDNFDHLKQVWQQQIIPAQTINPAELNKDNVDHQRKLERTQLLSAIALLLTPVGIIWMGFFSPIHFQSTLTYVAIVLISAISATQGLINVGLFVRLRRIDISMSTTQHLDQWQHYYAYRKQLIRINLPLYYLLLNGAFGLYFIEILGLMPLAGRLISLGMYLAWMLYAYFILGKRTLRKEQERIEIIIHNLQAIQHQLHSSADGNPSK</sequence>
<dbReference type="KEGG" id="spir:CWM47_11620"/>
<dbReference type="OrthoDB" id="794917at2"/>
<feature type="transmembrane region" description="Helical" evidence="1">
    <location>
        <begin position="42"/>
        <end position="60"/>
    </location>
</feature>
<evidence type="ECO:0000313" key="2">
    <source>
        <dbReference type="EMBL" id="AUD02417.1"/>
    </source>
</evidence>
<dbReference type="Proteomes" id="UP000232883">
    <property type="component" value="Chromosome"/>
</dbReference>
<accession>A0A2K8YXP8</accession>
<keyword evidence="1" id="KW-1133">Transmembrane helix</keyword>
<gene>
    <name evidence="2" type="ORF">CWM47_11620</name>
</gene>
<proteinExistence type="predicted"/>
<feature type="transmembrane region" description="Helical" evidence="1">
    <location>
        <begin position="72"/>
        <end position="94"/>
    </location>
</feature>
<evidence type="ECO:0000256" key="1">
    <source>
        <dbReference type="SAM" id="Phobius"/>
    </source>
</evidence>
<keyword evidence="3" id="KW-1185">Reference proteome</keyword>